<keyword evidence="8" id="KW-0100">Branched-chain amino acid biosynthesis</keyword>
<evidence type="ECO:0000259" key="13">
    <source>
        <dbReference type="Pfam" id="PF02776"/>
    </source>
</evidence>
<dbReference type="SUPFAM" id="SSF52467">
    <property type="entry name" value="DHS-like NAD/FAD-binding domain"/>
    <property type="match status" value="1"/>
</dbReference>
<organism evidence="14 15">
    <name type="scientific">Gordonia otitidis (strain DSM 44809 / CCUG 52243 / JCM 12355 / NBRC 100426 / IFM 10032)</name>
    <dbReference type="NCBI Taxonomy" id="1108044"/>
    <lineage>
        <taxon>Bacteria</taxon>
        <taxon>Bacillati</taxon>
        <taxon>Actinomycetota</taxon>
        <taxon>Actinomycetes</taxon>
        <taxon>Mycobacteriales</taxon>
        <taxon>Gordoniaceae</taxon>
        <taxon>Gordonia</taxon>
    </lineage>
</organism>
<comment type="pathway">
    <text evidence="1">Amino-acid biosynthesis; L-isoleucine biosynthesis; L-isoleucine from 2-oxobutanoate: step 1/4.</text>
</comment>
<dbReference type="RefSeq" id="WP_007240541.1">
    <property type="nucleotide sequence ID" value="NZ_BAFB01000211.1"/>
</dbReference>
<dbReference type="GO" id="GO:0005948">
    <property type="term" value="C:acetolactate synthase complex"/>
    <property type="evidence" value="ECO:0007669"/>
    <property type="project" value="TreeGrafter"/>
</dbReference>
<dbReference type="PANTHER" id="PTHR18968:SF13">
    <property type="entry name" value="ACETOLACTATE SYNTHASE CATALYTIC SUBUNIT, MITOCHONDRIAL"/>
    <property type="match status" value="1"/>
</dbReference>
<evidence type="ECO:0000313" key="14">
    <source>
        <dbReference type="EMBL" id="GAB36359.1"/>
    </source>
</evidence>
<dbReference type="GO" id="GO:0030976">
    <property type="term" value="F:thiamine pyrophosphate binding"/>
    <property type="evidence" value="ECO:0007669"/>
    <property type="project" value="InterPro"/>
</dbReference>
<dbReference type="GO" id="GO:0009097">
    <property type="term" value="P:isoleucine biosynthetic process"/>
    <property type="evidence" value="ECO:0007669"/>
    <property type="project" value="UniProtKB-UniPathway"/>
</dbReference>
<dbReference type="GO" id="GO:0003984">
    <property type="term" value="F:acetolactate synthase activity"/>
    <property type="evidence" value="ECO:0007669"/>
    <property type="project" value="UniProtKB-EC"/>
</dbReference>
<reference evidence="14" key="1">
    <citation type="submission" date="2012-02" db="EMBL/GenBank/DDBJ databases">
        <title>Whole genome shotgun sequence of Gordonia otitidis NBRC 100426.</title>
        <authorList>
            <person name="Yoshida I."/>
            <person name="Hosoyama A."/>
            <person name="Tsuchikane K."/>
            <person name="Katsumata H."/>
            <person name="Yamazaki S."/>
            <person name="Fujita N."/>
        </authorList>
    </citation>
    <scope>NUCLEOTIDE SEQUENCE [LARGE SCALE GENOMIC DNA]</scope>
    <source>
        <strain evidence="14">NBRC 100426</strain>
    </source>
</reference>
<evidence type="ECO:0000256" key="8">
    <source>
        <dbReference type="ARBA" id="ARBA00023304"/>
    </source>
</evidence>
<dbReference type="Pfam" id="PF02775">
    <property type="entry name" value="TPP_enzyme_C"/>
    <property type="match status" value="1"/>
</dbReference>
<dbReference type="SUPFAM" id="SSF52518">
    <property type="entry name" value="Thiamin diphosphate-binding fold (THDP-binding)"/>
    <property type="match status" value="2"/>
</dbReference>
<name>H5TSA1_GORO1</name>
<feature type="domain" description="Thiamine pyrophosphate enzyme N-terminal TPP-binding" evidence="13">
    <location>
        <begin position="6"/>
        <end position="118"/>
    </location>
</feature>
<comment type="pathway">
    <text evidence="2">Amino-acid biosynthesis; L-valine biosynthesis; L-valine from pyruvate: step 1/4.</text>
</comment>
<gene>
    <name evidence="14" type="primary">ilvB</name>
    <name evidence="14" type="ORF">GOOTI_211_00130</name>
</gene>
<dbReference type="Gene3D" id="3.40.50.1220">
    <property type="entry name" value="TPP-binding domain"/>
    <property type="match status" value="1"/>
</dbReference>
<evidence type="ECO:0000256" key="7">
    <source>
        <dbReference type="ARBA" id="ARBA00023052"/>
    </source>
</evidence>
<dbReference type="GO" id="GO:0009099">
    <property type="term" value="P:L-valine biosynthetic process"/>
    <property type="evidence" value="ECO:0007669"/>
    <property type="project" value="UniProtKB-UniPathway"/>
</dbReference>
<comment type="caution">
    <text evidence="14">The sequence shown here is derived from an EMBL/GenBank/DDBJ whole genome shotgun (WGS) entry which is preliminary data.</text>
</comment>
<dbReference type="Gene3D" id="3.40.50.970">
    <property type="match status" value="2"/>
</dbReference>
<dbReference type="EMBL" id="BAFB01000211">
    <property type="protein sequence ID" value="GAB36359.1"/>
    <property type="molecule type" value="Genomic_DNA"/>
</dbReference>
<dbReference type="UniPathway" id="UPA00047">
    <property type="reaction ID" value="UER00055"/>
</dbReference>
<comment type="similarity">
    <text evidence="3 10">Belongs to the TPP enzyme family.</text>
</comment>
<evidence type="ECO:0000256" key="6">
    <source>
        <dbReference type="ARBA" id="ARBA00022827"/>
    </source>
</evidence>
<dbReference type="Proteomes" id="UP000005038">
    <property type="component" value="Unassembled WGS sequence"/>
</dbReference>
<dbReference type="UniPathway" id="UPA00049">
    <property type="reaction ID" value="UER00059"/>
</dbReference>
<protein>
    <recommendedName>
        <fullName evidence="4">acetolactate synthase</fullName>
        <ecNumber evidence="4">2.2.1.6</ecNumber>
    </recommendedName>
</protein>
<keyword evidence="5" id="KW-0285">Flavoprotein</keyword>
<evidence type="ECO:0000256" key="3">
    <source>
        <dbReference type="ARBA" id="ARBA00007812"/>
    </source>
</evidence>
<dbReference type="EC" id="2.2.1.6" evidence="4"/>
<evidence type="ECO:0000256" key="2">
    <source>
        <dbReference type="ARBA" id="ARBA00005025"/>
    </source>
</evidence>
<dbReference type="InterPro" id="IPR029061">
    <property type="entry name" value="THDP-binding"/>
</dbReference>
<evidence type="ECO:0000256" key="5">
    <source>
        <dbReference type="ARBA" id="ARBA00022630"/>
    </source>
</evidence>
<evidence type="ECO:0000259" key="11">
    <source>
        <dbReference type="Pfam" id="PF00205"/>
    </source>
</evidence>
<dbReference type="Pfam" id="PF02776">
    <property type="entry name" value="TPP_enzyme_N"/>
    <property type="match status" value="1"/>
</dbReference>
<dbReference type="InterPro" id="IPR029035">
    <property type="entry name" value="DHS-like_NAD/FAD-binding_dom"/>
</dbReference>
<dbReference type="PANTHER" id="PTHR18968">
    <property type="entry name" value="THIAMINE PYROPHOSPHATE ENZYMES"/>
    <property type="match status" value="1"/>
</dbReference>
<keyword evidence="8" id="KW-0028">Amino-acid biosynthesis</keyword>
<evidence type="ECO:0000256" key="4">
    <source>
        <dbReference type="ARBA" id="ARBA00013145"/>
    </source>
</evidence>
<keyword evidence="7 10" id="KW-0786">Thiamine pyrophosphate</keyword>
<evidence type="ECO:0000256" key="9">
    <source>
        <dbReference type="ARBA" id="ARBA00048670"/>
    </source>
</evidence>
<dbReference type="InterPro" id="IPR045229">
    <property type="entry name" value="TPP_enz"/>
</dbReference>
<dbReference type="GO" id="GO:0050660">
    <property type="term" value="F:flavin adenine dinucleotide binding"/>
    <property type="evidence" value="ECO:0007669"/>
    <property type="project" value="TreeGrafter"/>
</dbReference>
<feature type="domain" description="Thiamine pyrophosphate enzyme TPP-binding" evidence="12">
    <location>
        <begin position="388"/>
        <end position="535"/>
    </location>
</feature>
<dbReference type="InterPro" id="IPR012001">
    <property type="entry name" value="Thiamin_PyroP_enz_TPP-bd_dom"/>
</dbReference>
<accession>H5TSA1</accession>
<dbReference type="GO" id="GO:0000287">
    <property type="term" value="F:magnesium ion binding"/>
    <property type="evidence" value="ECO:0007669"/>
    <property type="project" value="InterPro"/>
</dbReference>
<evidence type="ECO:0000259" key="12">
    <source>
        <dbReference type="Pfam" id="PF02775"/>
    </source>
</evidence>
<keyword evidence="15" id="KW-1185">Reference proteome</keyword>
<dbReference type="OrthoDB" id="2254214at2"/>
<proteinExistence type="inferred from homology"/>
<dbReference type="Pfam" id="PF00205">
    <property type="entry name" value="TPP_enzyme_M"/>
    <property type="match status" value="1"/>
</dbReference>
<dbReference type="STRING" id="1108044.GOOTI_211_00130"/>
<dbReference type="CDD" id="cd07035">
    <property type="entry name" value="TPP_PYR_POX_like"/>
    <property type="match status" value="1"/>
</dbReference>
<comment type="catalytic activity">
    <reaction evidence="9">
        <text>2 pyruvate + H(+) = (2S)-2-acetolactate + CO2</text>
        <dbReference type="Rhea" id="RHEA:25249"/>
        <dbReference type="ChEBI" id="CHEBI:15361"/>
        <dbReference type="ChEBI" id="CHEBI:15378"/>
        <dbReference type="ChEBI" id="CHEBI:16526"/>
        <dbReference type="ChEBI" id="CHEBI:58476"/>
        <dbReference type="EC" id="2.2.1.6"/>
    </reaction>
</comment>
<dbReference type="InterPro" id="IPR012000">
    <property type="entry name" value="Thiamin_PyroP_enz_cen_dom"/>
</dbReference>
<evidence type="ECO:0000256" key="1">
    <source>
        <dbReference type="ARBA" id="ARBA00004974"/>
    </source>
</evidence>
<dbReference type="AlphaFoldDB" id="H5TSA1"/>
<evidence type="ECO:0000256" key="10">
    <source>
        <dbReference type="RuleBase" id="RU362132"/>
    </source>
</evidence>
<dbReference type="CDD" id="cd00568">
    <property type="entry name" value="TPP_enzymes"/>
    <property type="match status" value="1"/>
</dbReference>
<keyword evidence="6" id="KW-0274">FAD</keyword>
<evidence type="ECO:0000313" key="15">
    <source>
        <dbReference type="Proteomes" id="UP000005038"/>
    </source>
</evidence>
<feature type="domain" description="Thiamine pyrophosphate enzyme central" evidence="11">
    <location>
        <begin position="207"/>
        <end position="310"/>
    </location>
</feature>
<sequence length="557" mass="58241">MTARRNVAEHLLDTLRRRGMTYAFGVHGANIEDMYAAAARVGIPTVVAKHEFAAGAMADGLARMSGSSTLVLTTSGGGAMNVVPALAESLDSRVPVLAVIGTPPTPLVTRGGFQDMLDPPDTIDLVGVLRAITGHVEVVTDATGLSSALKSVFAVLERDLPCALIIPKDVQSQQIPGDDCVDHEIPPDRADHAVQSMLTTAADRLVDAARSGEPICLWIGEEASRERMGTTLHRMASRLSATVVAAPGGADAVNPLTGHAGITGVMGHPSARTALAAASICVAVGCRMTLTDRGGLDDELDHLEIVHIGRHSPRPPRGTTILVDSLADAVRYLDDTLADAGLVPRTLPDVETTYLEPPARRNVALPSLREIVDTISDVIPSGARIFADAGNVGAAAIHYLTPVADQRFTVALGMGGMGYAIAAGIGVAVGLAERSVIIAGDGAFFMHGMEFHTAVEHDAPVTLVILNNDAHGMCVTRESLYFPDTMGVNRFRPTDIAGGLAAMFAGLDVRHPCQLTELRADCAELFSGTGPNAIVVDCDPDEVPPFLPFLAKGSPPT</sequence>
<dbReference type="InterPro" id="IPR011766">
    <property type="entry name" value="TPP_enzyme_TPP-bd"/>
</dbReference>